<keyword evidence="1 3" id="KW-0732">Signal</keyword>
<dbReference type="PANTHER" id="PTHR22702">
    <property type="entry name" value="PROTEASE-ASSOCIATED DOMAIN-CONTAINING PROTEIN"/>
    <property type="match status" value="1"/>
</dbReference>
<keyword evidence="2" id="KW-0325">Glycoprotein</keyword>
<proteinExistence type="predicted"/>
<evidence type="ECO:0000256" key="2">
    <source>
        <dbReference type="ARBA" id="ARBA00023180"/>
    </source>
</evidence>
<sequence>MTRSLIAIFILTLEIQHYNSDANFGANVHIVETALGTTEISGAENIYFEIIEPEELSYTFKIRPAKDFGSSFNSSYLGSSVRLVPTNPPWGCTHPINANSVRGHVALIERGECSFVYKATIAESIGARAVIISDNDPDSDDFYVEMIRDHSKRDINIPVAFLVGKNGRMIKSALKGLQMDYALINIPLNLTYVPIHKINQPPWMKI</sequence>
<evidence type="ECO:0000256" key="1">
    <source>
        <dbReference type="ARBA" id="ARBA00022729"/>
    </source>
</evidence>
<dbReference type="AlphaFoldDB" id="A0A8D9ANU0"/>
<evidence type="ECO:0000256" key="3">
    <source>
        <dbReference type="SAM" id="SignalP"/>
    </source>
</evidence>
<evidence type="ECO:0000313" key="5">
    <source>
        <dbReference type="EMBL" id="CAG6768571.1"/>
    </source>
</evidence>
<dbReference type="EMBL" id="HBUF01576744">
    <property type="protein sequence ID" value="CAG6768570.1"/>
    <property type="molecule type" value="Transcribed_RNA"/>
</dbReference>
<dbReference type="SUPFAM" id="SSF52025">
    <property type="entry name" value="PA domain"/>
    <property type="match status" value="1"/>
</dbReference>
<dbReference type="EMBL" id="HBUF01576745">
    <property type="protein sequence ID" value="CAG6768571.1"/>
    <property type="molecule type" value="Transcribed_RNA"/>
</dbReference>
<dbReference type="Gene3D" id="3.50.30.30">
    <property type="match status" value="1"/>
</dbReference>
<dbReference type="EMBL" id="HBUF01053803">
    <property type="protein sequence ID" value="CAG6622963.1"/>
    <property type="molecule type" value="Transcribed_RNA"/>
</dbReference>
<protein>
    <submittedName>
        <fullName evidence="5">PRADC1-like protein</fullName>
    </submittedName>
</protein>
<dbReference type="EMBL" id="HBUF01396279">
    <property type="protein sequence ID" value="CAG6735597.1"/>
    <property type="molecule type" value="Transcribed_RNA"/>
</dbReference>
<feature type="signal peptide" evidence="3">
    <location>
        <begin position="1"/>
        <end position="20"/>
    </location>
</feature>
<dbReference type="EMBL" id="HBUF01236416">
    <property type="protein sequence ID" value="CAG6675365.1"/>
    <property type="molecule type" value="Transcribed_RNA"/>
</dbReference>
<accession>A0A8D9ANU0</accession>
<dbReference type="InterPro" id="IPR003137">
    <property type="entry name" value="PA_domain"/>
</dbReference>
<evidence type="ECO:0000259" key="4">
    <source>
        <dbReference type="Pfam" id="PF02225"/>
    </source>
</evidence>
<feature type="chain" id="PRO_5033956630" evidence="3">
    <location>
        <begin position="21"/>
        <end position="206"/>
    </location>
</feature>
<dbReference type="EMBL" id="HBUF01236417">
    <property type="protein sequence ID" value="CAG6675366.1"/>
    <property type="molecule type" value="Transcribed_RNA"/>
</dbReference>
<feature type="domain" description="PA" evidence="4">
    <location>
        <begin position="82"/>
        <end position="168"/>
    </location>
</feature>
<name>A0A8D9ANU0_9HEMI</name>
<organism evidence="5">
    <name type="scientific">Cacopsylla melanoneura</name>
    <dbReference type="NCBI Taxonomy" id="428564"/>
    <lineage>
        <taxon>Eukaryota</taxon>
        <taxon>Metazoa</taxon>
        <taxon>Ecdysozoa</taxon>
        <taxon>Arthropoda</taxon>
        <taxon>Hexapoda</taxon>
        <taxon>Insecta</taxon>
        <taxon>Pterygota</taxon>
        <taxon>Neoptera</taxon>
        <taxon>Paraneoptera</taxon>
        <taxon>Hemiptera</taxon>
        <taxon>Sternorrhyncha</taxon>
        <taxon>Psylloidea</taxon>
        <taxon>Psyllidae</taxon>
        <taxon>Psyllinae</taxon>
        <taxon>Cacopsylla</taxon>
    </lineage>
</organism>
<dbReference type="EMBL" id="HBUF01053804">
    <property type="protein sequence ID" value="CAG6622964.1"/>
    <property type="molecule type" value="Transcribed_RNA"/>
</dbReference>
<dbReference type="InterPro" id="IPR046450">
    <property type="entry name" value="PA_dom_sf"/>
</dbReference>
<dbReference type="Pfam" id="PF02225">
    <property type="entry name" value="PA"/>
    <property type="match status" value="1"/>
</dbReference>
<reference evidence="5" key="1">
    <citation type="submission" date="2021-05" db="EMBL/GenBank/DDBJ databases">
        <authorList>
            <person name="Alioto T."/>
            <person name="Alioto T."/>
            <person name="Gomez Garrido J."/>
        </authorList>
    </citation>
    <scope>NUCLEOTIDE SEQUENCE</scope>
</reference>
<dbReference type="EMBL" id="HBUF01396278">
    <property type="protein sequence ID" value="CAG6735596.1"/>
    <property type="molecule type" value="Transcribed_RNA"/>
</dbReference>
<dbReference type="PANTHER" id="PTHR22702:SF1">
    <property type="entry name" value="PROTEASE-ASSOCIATED DOMAIN-CONTAINING PROTEIN 1"/>
    <property type="match status" value="1"/>
</dbReference>